<dbReference type="PRINTS" id="PR00320">
    <property type="entry name" value="GPROTEINBRPT"/>
</dbReference>
<dbReference type="AlphaFoldDB" id="A0A2H3JZK3"/>
<dbReference type="InterPro" id="IPR001680">
    <property type="entry name" value="WD40_rpt"/>
</dbReference>
<accession>A0A2H3JZK3</accession>
<keyword evidence="2" id="KW-0677">Repeat</keyword>
<dbReference type="STRING" id="742152.A0A2H3JZK3"/>
<reference evidence="4 5" key="1">
    <citation type="journal article" date="2012" name="Science">
        <title>The Paleozoic origin of enzymatic lignin decomposition reconstructed from 31 fungal genomes.</title>
        <authorList>
            <person name="Floudas D."/>
            <person name="Binder M."/>
            <person name="Riley R."/>
            <person name="Barry K."/>
            <person name="Blanchette R.A."/>
            <person name="Henrissat B."/>
            <person name="Martinez A.T."/>
            <person name="Otillar R."/>
            <person name="Spatafora J.W."/>
            <person name="Yadav J.S."/>
            <person name="Aerts A."/>
            <person name="Benoit I."/>
            <person name="Boyd A."/>
            <person name="Carlson A."/>
            <person name="Copeland A."/>
            <person name="Coutinho P.M."/>
            <person name="de Vries R.P."/>
            <person name="Ferreira P."/>
            <person name="Findley K."/>
            <person name="Foster B."/>
            <person name="Gaskell J."/>
            <person name="Glotzer D."/>
            <person name="Gorecki P."/>
            <person name="Heitman J."/>
            <person name="Hesse C."/>
            <person name="Hori C."/>
            <person name="Igarashi K."/>
            <person name="Jurgens J.A."/>
            <person name="Kallen N."/>
            <person name="Kersten P."/>
            <person name="Kohler A."/>
            <person name="Kuees U."/>
            <person name="Kumar T.K.A."/>
            <person name="Kuo A."/>
            <person name="LaButti K."/>
            <person name="Larrondo L.F."/>
            <person name="Lindquist E."/>
            <person name="Ling A."/>
            <person name="Lombard V."/>
            <person name="Lucas S."/>
            <person name="Lundell T."/>
            <person name="Martin R."/>
            <person name="McLaughlin D.J."/>
            <person name="Morgenstern I."/>
            <person name="Morin E."/>
            <person name="Murat C."/>
            <person name="Nagy L.G."/>
            <person name="Nolan M."/>
            <person name="Ohm R.A."/>
            <person name="Patyshakuliyeva A."/>
            <person name="Rokas A."/>
            <person name="Ruiz-Duenas F.J."/>
            <person name="Sabat G."/>
            <person name="Salamov A."/>
            <person name="Samejima M."/>
            <person name="Schmutz J."/>
            <person name="Slot J.C."/>
            <person name="St John F."/>
            <person name="Stenlid J."/>
            <person name="Sun H."/>
            <person name="Sun S."/>
            <person name="Syed K."/>
            <person name="Tsang A."/>
            <person name="Wiebenga A."/>
            <person name="Young D."/>
            <person name="Pisabarro A."/>
            <person name="Eastwood D.C."/>
            <person name="Martin F."/>
            <person name="Cullen D."/>
            <person name="Grigoriev I.V."/>
            <person name="Hibbett D.S."/>
        </authorList>
    </citation>
    <scope>NUCLEOTIDE SEQUENCE [LARGE SCALE GENOMIC DNA]</scope>
    <source>
        <strain evidence="4 5">MD-104</strain>
    </source>
</reference>
<feature type="repeat" description="WD" evidence="3">
    <location>
        <begin position="99"/>
        <end position="132"/>
    </location>
</feature>
<dbReference type="Proteomes" id="UP000218811">
    <property type="component" value="Unassembled WGS sequence"/>
</dbReference>
<dbReference type="PANTHER" id="PTHR19848:SF8">
    <property type="entry name" value="F-BOX AND WD REPEAT DOMAIN CONTAINING 7"/>
    <property type="match status" value="1"/>
</dbReference>
<keyword evidence="1 3" id="KW-0853">WD repeat</keyword>
<sequence length="205" mass="21976">VQIWQVSEKRLVKRLSGHTNVVRDVNVSSNGAWLVSGSEDATVKCWSMPNGSDLIWTATVESGVAAVSFFSHSQLVAVGLFSGKILILNASTGSQIHQLQGHQGCVQSLVFTHGGQTLVSSSDDCTLKFWDIGSIVTEHHVQESADDVLASDGHISSVSSVVISPDEQWIISGSMDGGVHFWDTKSGRLYCRLKGSNELGMSSCL</sequence>
<dbReference type="InterPro" id="IPR015943">
    <property type="entry name" value="WD40/YVTN_repeat-like_dom_sf"/>
</dbReference>
<dbReference type="PROSITE" id="PS00678">
    <property type="entry name" value="WD_REPEATS_1"/>
    <property type="match status" value="2"/>
</dbReference>
<protein>
    <submittedName>
        <fullName evidence="4">WD40 repeat-like protein</fullName>
    </submittedName>
</protein>
<feature type="non-terminal residue" evidence="4">
    <location>
        <position position="1"/>
    </location>
</feature>
<dbReference type="Pfam" id="PF00400">
    <property type="entry name" value="WD40"/>
    <property type="match status" value="3"/>
</dbReference>
<dbReference type="SMART" id="SM00320">
    <property type="entry name" value="WD40"/>
    <property type="match status" value="4"/>
</dbReference>
<name>A0A2H3JZK3_WOLCO</name>
<gene>
    <name evidence="4" type="ORF">WOLCODRAFT_74106</name>
</gene>
<feature type="repeat" description="WD" evidence="3">
    <location>
        <begin position="151"/>
        <end position="192"/>
    </location>
</feature>
<proteinExistence type="predicted"/>
<dbReference type="InterPro" id="IPR036322">
    <property type="entry name" value="WD40_repeat_dom_sf"/>
</dbReference>
<evidence type="ECO:0000256" key="2">
    <source>
        <dbReference type="ARBA" id="ARBA00022737"/>
    </source>
</evidence>
<evidence type="ECO:0000256" key="3">
    <source>
        <dbReference type="PROSITE-ProRule" id="PRU00221"/>
    </source>
</evidence>
<dbReference type="InterPro" id="IPR020472">
    <property type="entry name" value="WD40_PAC1"/>
</dbReference>
<organism evidence="4 5">
    <name type="scientific">Wolfiporia cocos (strain MD-104)</name>
    <name type="common">Brown rot fungus</name>
    <dbReference type="NCBI Taxonomy" id="742152"/>
    <lineage>
        <taxon>Eukaryota</taxon>
        <taxon>Fungi</taxon>
        <taxon>Dikarya</taxon>
        <taxon>Basidiomycota</taxon>
        <taxon>Agaricomycotina</taxon>
        <taxon>Agaricomycetes</taxon>
        <taxon>Polyporales</taxon>
        <taxon>Phaeolaceae</taxon>
        <taxon>Wolfiporia</taxon>
    </lineage>
</organism>
<keyword evidence="5" id="KW-1185">Reference proteome</keyword>
<evidence type="ECO:0000313" key="5">
    <source>
        <dbReference type="Proteomes" id="UP000218811"/>
    </source>
</evidence>
<dbReference type="InterPro" id="IPR019775">
    <property type="entry name" value="WD40_repeat_CS"/>
</dbReference>
<dbReference type="OMA" id="AYANHRD"/>
<dbReference type="EMBL" id="KB468135">
    <property type="protein sequence ID" value="PCH43318.1"/>
    <property type="molecule type" value="Genomic_DNA"/>
</dbReference>
<evidence type="ECO:0000256" key="1">
    <source>
        <dbReference type="ARBA" id="ARBA00022574"/>
    </source>
</evidence>
<dbReference type="OrthoDB" id="17410at2759"/>
<dbReference type="PANTHER" id="PTHR19848">
    <property type="entry name" value="WD40 REPEAT PROTEIN"/>
    <property type="match status" value="1"/>
</dbReference>
<dbReference type="Gene3D" id="2.130.10.10">
    <property type="entry name" value="YVTN repeat-like/Quinoprotein amine dehydrogenase"/>
    <property type="match status" value="3"/>
</dbReference>
<evidence type="ECO:0000313" key="4">
    <source>
        <dbReference type="EMBL" id="PCH43318.1"/>
    </source>
</evidence>
<dbReference type="PROSITE" id="PS50082">
    <property type="entry name" value="WD_REPEATS_2"/>
    <property type="match status" value="3"/>
</dbReference>
<feature type="repeat" description="WD" evidence="3">
    <location>
        <begin position="15"/>
        <end position="56"/>
    </location>
</feature>
<dbReference type="SUPFAM" id="SSF50978">
    <property type="entry name" value="WD40 repeat-like"/>
    <property type="match status" value="1"/>
</dbReference>
<dbReference type="PROSITE" id="PS50294">
    <property type="entry name" value="WD_REPEATS_REGION"/>
    <property type="match status" value="3"/>
</dbReference>